<sequence length="66" mass="7005">MNGTGIDGCYNGGGFVNFSGETACVEVIKNERWSRFSYIATNFLAAAFEALTGDSSSANKATEELL</sequence>
<dbReference type="Proteomes" id="UP000268093">
    <property type="component" value="Unassembled WGS sequence"/>
</dbReference>
<evidence type="ECO:0000313" key="1">
    <source>
        <dbReference type="EMBL" id="RUP50907.1"/>
    </source>
</evidence>
<gene>
    <name evidence="1" type="ORF">BC936DRAFT_137167</name>
</gene>
<accession>A0A433DJC9</accession>
<evidence type="ECO:0000313" key="2">
    <source>
        <dbReference type="Proteomes" id="UP000268093"/>
    </source>
</evidence>
<proteinExistence type="predicted"/>
<dbReference type="AlphaFoldDB" id="A0A433DJC9"/>
<reference evidence="1 2" key="1">
    <citation type="journal article" date="2018" name="New Phytol.">
        <title>Phylogenomics of Endogonaceae and evolution of mycorrhizas within Mucoromycota.</title>
        <authorList>
            <person name="Chang Y."/>
            <person name="Desiro A."/>
            <person name="Na H."/>
            <person name="Sandor L."/>
            <person name="Lipzen A."/>
            <person name="Clum A."/>
            <person name="Barry K."/>
            <person name="Grigoriev I.V."/>
            <person name="Martin F.M."/>
            <person name="Stajich J.E."/>
            <person name="Smith M.E."/>
            <person name="Bonito G."/>
            <person name="Spatafora J.W."/>
        </authorList>
    </citation>
    <scope>NUCLEOTIDE SEQUENCE [LARGE SCALE GENOMIC DNA]</scope>
    <source>
        <strain evidence="1 2">GMNB39</strain>
    </source>
</reference>
<protein>
    <submittedName>
        <fullName evidence="1">Uncharacterized protein</fullName>
    </submittedName>
</protein>
<organism evidence="1 2">
    <name type="scientific">Jimgerdemannia flammicorona</name>
    <dbReference type="NCBI Taxonomy" id="994334"/>
    <lineage>
        <taxon>Eukaryota</taxon>
        <taxon>Fungi</taxon>
        <taxon>Fungi incertae sedis</taxon>
        <taxon>Mucoromycota</taxon>
        <taxon>Mucoromycotina</taxon>
        <taxon>Endogonomycetes</taxon>
        <taxon>Endogonales</taxon>
        <taxon>Endogonaceae</taxon>
        <taxon>Jimgerdemannia</taxon>
    </lineage>
</organism>
<name>A0A433DJC9_9FUNG</name>
<comment type="caution">
    <text evidence="1">The sequence shown here is derived from an EMBL/GenBank/DDBJ whole genome shotgun (WGS) entry which is preliminary data.</text>
</comment>
<dbReference type="EMBL" id="RBNI01001100">
    <property type="protein sequence ID" value="RUP50907.1"/>
    <property type="molecule type" value="Genomic_DNA"/>
</dbReference>
<keyword evidence="2" id="KW-1185">Reference proteome</keyword>